<keyword evidence="6" id="KW-1185">Reference proteome</keyword>
<dbReference type="Proteomes" id="UP001139488">
    <property type="component" value="Unassembled WGS sequence"/>
</dbReference>
<evidence type="ECO:0000256" key="4">
    <source>
        <dbReference type="HAMAP-Rule" id="MF_00434"/>
    </source>
</evidence>
<evidence type="ECO:0000256" key="2">
    <source>
        <dbReference type="ARBA" id="ARBA00006472"/>
    </source>
</evidence>
<accession>A0A9X1WB98</accession>
<comment type="catalytic activity">
    <reaction evidence="1 4">
        <text>(4aS,6R)-4a-hydroxy-L-erythro-5,6,7,8-tetrahydrobiopterin = (6R)-L-erythro-6,7-dihydrobiopterin + H2O</text>
        <dbReference type="Rhea" id="RHEA:11920"/>
        <dbReference type="ChEBI" id="CHEBI:15377"/>
        <dbReference type="ChEBI" id="CHEBI:15642"/>
        <dbReference type="ChEBI" id="CHEBI:43120"/>
        <dbReference type="EC" id="4.2.1.96"/>
    </reaction>
</comment>
<keyword evidence="3 4" id="KW-0456">Lyase</keyword>
<dbReference type="Pfam" id="PF01329">
    <property type="entry name" value="Pterin_4a"/>
    <property type="match status" value="1"/>
</dbReference>
<sequence>MLNELRCEACASDAQALSNEECKPLLAELDNWTIIERGGIAQLEKVYLFKNYKQAWTFANQVSQIAEQQFHHPAILLEWGRVTVTWWSHSIKGLHNNDFICAAKCDTASADKSSL</sequence>
<comment type="caution">
    <text evidence="5">The sequence shown here is derived from an EMBL/GenBank/DDBJ whole genome shotgun (WGS) entry which is preliminary data.</text>
</comment>
<dbReference type="NCBIfam" id="NF002016">
    <property type="entry name" value="PRK00823.1-1"/>
    <property type="match status" value="1"/>
</dbReference>
<dbReference type="HAMAP" id="MF_00434">
    <property type="entry name" value="Pterin_4_alpha"/>
    <property type="match status" value="1"/>
</dbReference>
<dbReference type="PANTHER" id="PTHR42805">
    <property type="entry name" value="PTERIN-4-ALPHA-CARBINOLAMINE DEHYDRATASE-RELATED"/>
    <property type="match status" value="1"/>
</dbReference>
<dbReference type="GO" id="GO:0006729">
    <property type="term" value="P:tetrahydrobiopterin biosynthetic process"/>
    <property type="evidence" value="ECO:0007669"/>
    <property type="project" value="InterPro"/>
</dbReference>
<dbReference type="InterPro" id="IPR001533">
    <property type="entry name" value="Pterin_deHydtase"/>
</dbReference>
<dbReference type="EMBL" id="JAJNNZ010000010">
    <property type="protein sequence ID" value="MCJ2377762.1"/>
    <property type="molecule type" value="Genomic_DNA"/>
</dbReference>
<proteinExistence type="inferred from homology"/>
<dbReference type="PANTHER" id="PTHR42805:SF1">
    <property type="entry name" value="PTERIN-4-ALPHA-CARBINOLAMINE DEHYDRATASE-RELATED"/>
    <property type="match status" value="1"/>
</dbReference>
<dbReference type="SUPFAM" id="SSF55248">
    <property type="entry name" value="PCD-like"/>
    <property type="match status" value="1"/>
</dbReference>
<dbReference type="GO" id="GO:0008124">
    <property type="term" value="F:4-alpha-hydroxytetrahydrobiopterin dehydratase activity"/>
    <property type="evidence" value="ECO:0007669"/>
    <property type="project" value="UniProtKB-UniRule"/>
</dbReference>
<dbReference type="EC" id="4.2.1.96" evidence="4"/>
<protein>
    <recommendedName>
        <fullName evidence="4">Putative pterin-4-alpha-carbinolamine dehydratase</fullName>
        <shortName evidence="4">PHS</shortName>
        <ecNumber evidence="4">4.2.1.96</ecNumber>
    </recommendedName>
    <alternativeName>
        <fullName evidence="4">4-alpha-hydroxy-tetrahydropterin dehydratase</fullName>
    </alternativeName>
    <alternativeName>
        <fullName evidence="4">Pterin carbinolamine dehydratase</fullName>
        <shortName evidence="4">PCD</shortName>
    </alternativeName>
</protein>
<dbReference type="Gene3D" id="3.30.1360.20">
    <property type="entry name" value="Transcriptional coactivator/pterin dehydratase"/>
    <property type="match status" value="1"/>
</dbReference>
<gene>
    <name evidence="5" type="ORF">LNL84_13075</name>
</gene>
<evidence type="ECO:0000313" key="5">
    <source>
        <dbReference type="EMBL" id="MCJ2377762.1"/>
    </source>
</evidence>
<dbReference type="RefSeq" id="WP_244358011.1">
    <property type="nucleotide sequence ID" value="NZ_JAJNNZ010000010.1"/>
</dbReference>
<dbReference type="InterPro" id="IPR050376">
    <property type="entry name" value="Pterin-4-alpha-carb_dehyd"/>
</dbReference>
<reference evidence="5" key="1">
    <citation type="submission" date="2021-11" db="EMBL/GenBank/DDBJ databases">
        <title>Vibrio ZSDE26 sp. nov. and Vibrio ZSDZ34 sp. nov., isolated from coastal seawater in Qingdao.</title>
        <authorList>
            <person name="Zhang P."/>
        </authorList>
    </citation>
    <scope>NUCLEOTIDE SEQUENCE</scope>
    <source>
        <strain evidence="5">ZSDZ34</strain>
    </source>
</reference>
<name>A0A9X1WB98_9VIBR</name>
<evidence type="ECO:0000256" key="1">
    <source>
        <dbReference type="ARBA" id="ARBA00001554"/>
    </source>
</evidence>
<evidence type="ECO:0000313" key="6">
    <source>
        <dbReference type="Proteomes" id="UP001139488"/>
    </source>
</evidence>
<comment type="similarity">
    <text evidence="2 4">Belongs to the pterin-4-alpha-carbinolamine dehydratase family.</text>
</comment>
<dbReference type="InterPro" id="IPR036428">
    <property type="entry name" value="PCD_sf"/>
</dbReference>
<organism evidence="5 6">
    <name type="scientific">Vibrio gelatinilyticus</name>
    <dbReference type="NCBI Taxonomy" id="2893468"/>
    <lineage>
        <taxon>Bacteria</taxon>
        <taxon>Pseudomonadati</taxon>
        <taxon>Pseudomonadota</taxon>
        <taxon>Gammaproteobacteria</taxon>
        <taxon>Vibrionales</taxon>
        <taxon>Vibrionaceae</taxon>
        <taxon>Vibrio</taxon>
    </lineage>
</organism>
<dbReference type="CDD" id="cd00913">
    <property type="entry name" value="PCD_DCoH_subfamily_a"/>
    <property type="match status" value="1"/>
</dbReference>
<dbReference type="AlphaFoldDB" id="A0A9X1WB98"/>
<evidence type="ECO:0000256" key="3">
    <source>
        <dbReference type="ARBA" id="ARBA00023239"/>
    </source>
</evidence>